<dbReference type="GO" id="GO:0007165">
    <property type="term" value="P:signal transduction"/>
    <property type="evidence" value="ECO:0007669"/>
    <property type="project" value="InterPro"/>
</dbReference>
<dbReference type="GO" id="GO:0019900">
    <property type="term" value="F:kinase binding"/>
    <property type="evidence" value="ECO:0007669"/>
    <property type="project" value="TreeGrafter"/>
</dbReference>
<dbReference type="GO" id="GO:0050863">
    <property type="term" value="P:regulation of T cell activation"/>
    <property type="evidence" value="ECO:0007669"/>
    <property type="project" value="InterPro"/>
</dbReference>
<evidence type="ECO:0000256" key="1">
    <source>
        <dbReference type="SAM" id="Phobius"/>
    </source>
</evidence>
<feature type="transmembrane region" description="Helical" evidence="1">
    <location>
        <begin position="24"/>
        <end position="44"/>
    </location>
</feature>
<name>A0AAV1ESP1_XYRNO</name>
<dbReference type="PANTHER" id="PTHR15604">
    <property type="entry name" value="SIGNALING THRESHOLD-REGULATING TRANSMEMBRANE ADAPTER 1"/>
    <property type="match status" value="1"/>
</dbReference>
<keyword evidence="3" id="KW-1185">Reference proteome</keyword>
<sequence length="182" mass="20482">MGEDFNCTGNGWDILHFLQEPPKWFLIISILLFLSLCLNIFFCVSKCSSGDCRCQPRKKQKRGQRRMEENPIYGNLGYTDTGTATYTGGDPLQGVSCDMQSKSQDCYANLTLKPPRLQSGRSSPQIQFSDMVVFEEPLESEKRDEPCTGSSSPLSDLYASVQTQRTKTIHTADSMEEYANHL</sequence>
<dbReference type="GO" id="GO:0005886">
    <property type="term" value="C:plasma membrane"/>
    <property type="evidence" value="ECO:0007669"/>
    <property type="project" value="TreeGrafter"/>
</dbReference>
<dbReference type="GO" id="GO:0043029">
    <property type="term" value="P:T cell homeostasis"/>
    <property type="evidence" value="ECO:0007669"/>
    <property type="project" value="InterPro"/>
</dbReference>
<protein>
    <submittedName>
        <fullName evidence="2">Signaling threshold-regulating transmembrane adapter 1-like</fullName>
    </submittedName>
</protein>
<proteinExistence type="predicted"/>
<dbReference type="PANTHER" id="PTHR15604:SF0">
    <property type="entry name" value="SIGNALING THRESHOLD-REGULATING TRANSMEMBRANE ADAPTER 1"/>
    <property type="match status" value="1"/>
</dbReference>
<dbReference type="EMBL" id="OY660865">
    <property type="protein sequence ID" value="CAJ1051710.1"/>
    <property type="molecule type" value="Genomic_DNA"/>
</dbReference>
<reference evidence="2" key="1">
    <citation type="submission" date="2023-08" db="EMBL/GenBank/DDBJ databases">
        <authorList>
            <person name="Alioto T."/>
            <person name="Alioto T."/>
            <person name="Gomez Garrido J."/>
        </authorList>
    </citation>
    <scope>NUCLEOTIDE SEQUENCE</scope>
</reference>
<evidence type="ECO:0000313" key="2">
    <source>
        <dbReference type="EMBL" id="CAJ1051710.1"/>
    </source>
</evidence>
<organism evidence="2 3">
    <name type="scientific">Xyrichtys novacula</name>
    <name type="common">Pearly razorfish</name>
    <name type="synonym">Hemipteronotus novacula</name>
    <dbReference type="NCBI Taxonomy" id="13765"/>
    <lineage>
        <taxon>Eukaryota</taxon>
        <taxon>Metazoa</taxon>
        <taxon>Chordata</taxon>
        <taxon>Craniata</taxon>
        <taxon>Vertebrata</taxon>
        <taxon>Euteleostomi</taxon>
        <taxon>Actinopterygii</taxon>
        <taxon>Neopterygii</taxon>
        <taxon>Teleostei</taxon>
        <taxon>Neoteleostei</taxon>
        <taxon>Acanthomorphata</taxon>
        <taxon>Eupercaria</taxon>
        <taxon>Labriformes</taxon>
        <taxon>Labridae</taxon>
        <taxon>Xyrichtys</taxon>
    </lineage>
</organism>
<evidence type="ECO:0000313" key="3">
    <source>
        <dbReference type="Proteomes" id="UP001178508"/>
    </source>
</evidence>
<dbReference type="Proteomes" id="UP001178508">
    <property type="component" value="Chromosome 2"/>
</dbReference>
<dbReference type="InterPro" id="IPR033269">
    <property type="entry name" value="Sit1"/>
</dbReference>
<keyword evidence="1 2" id="KW-0812">Transmembrane</keyword>
<gene>
    <name evidence="2" type="ORF">XNOV1_A040606</name>
</gene>
<keyword evidence="1" id="KW-0472">Membrane</keyword>
<keyword evidence="1" id="KW-1133">Transmembrane helix</keyword>
<dbReference type="AlphaFoldDB" id="A0AAV1ESP1"/>
<accession>A0AAV1ESP1</accession>